<sequence length="131" mass="15218">MENDLKIPHEHTQTCAEELRNKQNCRWTNTRTTACRDEFTRLSLTMFSCLLPCWEMPVKAHVFLQRLLITLSPYRLVPLCSSELQIHHHAAQLSISAGMCVFPHAFTFSMPHKRSVWAGNGSWLVHISKKW</sequence>
<dbReference type="Proteomes" id="UP001434883">
    <property type="component" value="Unassembled WGS sequence"/>
</dbReference>
<proteinExistence type="predicted"/>
<evidence type="ECO:0000313" key="1">
    <source>
        <dbReference type="EMBL" id="MEQ2196356.1"/>
    </source>
</evidence>
<comment type="caution">
    <text evidence="1">The sequence shown here is derived from an EMBL/GenBank/DDBJ whole genome shotgun (WGS) entry which is preliminary data.</text>
</comment>
<reference evidence="1 2" key="1">
    <citation type="submission" date="2021-06" db="EMBL/GenBank/DDBJ databases">
        <authorList>
            <person name="Palmer J.M."/>
        </authorList>
    </citation>
    <scope>NUCLEOTIDE SEQUENCE [LARGE SCALE GENOMIC DNA]</scope>
    <source>
        <strain evidence="1 2">XC_2019</strain>
        <tissue evidence="1">Muscle</tissue>
    </source>
</reference>
<dbReference type="EMBL" id="JAHRIN010016847">
    <property type="protein sequence ID" value="MEQ2196356.1"/>
    <property type="molecule type" value="Genomic_DNA"/>
</dbReference>
<accession>A0ABV0QLU2</accession>
<keyword evidence="2" id="KW-1185">Reference proteome</keyword>
<evidence type="ECO:0000313" key="2">
    <source>
        <dbReference type="Proteomes" id="UP001434883"/>
    </source>
</evidence>
<organism evidence="1 2">
    <name type="scientific">Xenoophorus captivus</name>
    <dbReference type="NCBI Taxonomy" id="1517983"/>
    <lineage>
        <taxon>Eukaryota</taxon>
        <taxon>Metazoa</taxon>
        <taxon>Chordata</taxon>
        <taxon>Craniata</taxon>
        <taxon>Vertebrata</taxon>
        <taxon>Euteleostomi</taxon>
        <taxon>Actinopterygii</taxon>
        <taxon>Neopterygii</taxon>
        <taxon>Teleostei</taxon>
        <taxon>Neoteleostei</taxon>
        <taxon>Acanthomorphata</taxon>
        <taxon>Ovalentaria</taxon>
        <taxon>Atherinomorphae</taxon>
        <taxon>Cyprinodontiformes</taxon>
        <taxon>Goodeidae</taxon>
        <taxon>Xenoophorus</taxon>
    </lineage>
</organism>
<gene>
    <name evidence="1" type="ORF">XENOCAPTIV_019651</name>
</gene>
<name>A0ABV0QLU2_9TELE</name>
<protein>
    <submittedName>
        <fullName evidence="1">Uncharacterized protein</fullName>
    </submittedName>
</protein>